<dbReference type="InterPro" id="IPR050887">
    <property type="entry name" value="Beta-mannosidase_GH2"/>
</dbReference>
<dbReference type="AlphaFoldDB" id="A0AAD5SAD6"/>
<organism evidence="14 15">
    <name type="scientific">Rhizophlyctis rosea</name>
    <dbReference type="NCBI Taxonomy" id="64517"/>
    <lineage>
        <taxon>Eukaryota</taxon>
        <taxon>Fungi</taxon>
        <taxon>Fungi incertae sedis</taxon>
        <taxon>Chytridiomycota</taxon>
        <taxon>Chytridiomycota incertae sedis</taxon>
        <taxon>Chytridiomycetes</taxon>
        <taxon>Rhizophlyctidales</taxon>
        <taxon>Rhizophlyctidaceae</taxon>
        <taxon>Rhizophlyctis</taxon>
    </lineage>
</organism>
<dbReference type="Gene3D" id="2.60.40.10">
    <property type="entry name" value="Immunoglobulins"/>
    <property type="match status" value="1"/>
</dbReference>
<dbReference type="Pfam" id="PF00703">
    <property type="entry name" value="Glyco_hydro_2"/>
    <property type="match status" value="1"/>
</dbReference>
<comment type="similarity">
    <text evidence="8">Belongs to the glycosyl hydrolase 2 family. Beta-mannosidase B subfamily.</text>
</comment>
<gene>
    <name evidence="14" type="ORF">HK097_008329</name>
</gene>
<dbReference type="Proteomes" id="UP001212841">
    <property type="component" value="Unassembled WGS sequence"/>
</dbReference>
<keyword evidence="5" id="KW-0119">Carbohydrate metabolism</keyword>
<evidence type="ECO:0000256" key="8">
    <source>
        <dbReference type="ARBA" id="ARBA00038429"/>
    </source>
</evidence>
<evidence type="ECO:0000256" key="7">
    <source>
        <dbReference type="ARBA" id="ARBA00023326"/>
    </source>
</evidence>
<dbReference type="SUPFAM" id="SSF49303">
    <property type="entry name" value="beta-Galactosidase/glucuronidase domain"/>
    <property type="match status" value="1"/>
</dbReference>
<evidence type="ECO:0000256" key="3">
    <source>
        <dbReference type="ARBA" id="ARBA00012754"/>
    </source>
</evidence>
<evidence type="ECO:0000259" key="12">
    <source>
        <dbReference type="Pfam" id="PF17786"/>
    </source>
</evidence>
<evidence type="ECO:0000256" key="5">
    <source>
        <dbReference type="ARBA" id="ARBA00023277"/>
    </source>
</evidence>
<dbReference type="Gene3D" id="2.60.120.260">
    <property type="entry name" value="Galactose-binding domain-like"/>
    <property type="match status" value="1"/>
</dbReference>
<comment type="pathway">
    <text evidence="2">Glycan metabolism; N-glycan degradation.</text>
</comment>
<dbReference type="Pfam" id="PF17786">
    <property type="entry name" value="Mannosidase_ig"/>
    <property type="match status" value="1"/>
</dbReference>
<dbReference type="InterPro" id="IPR006102">
    <property type="entry name" value="Ig-like_GH2"/>
</dbReference>
<dbReference type="SUPFAM" id="SSF51445">
    <property type="entry name" value="(Trans)glycosidases"/>
    <property type="match status" value="1"/>
</dbReference>
<sequence>MTTVISDNWQWKQRDPAVALAQDFASGEWLSATVPSNIHLELLNAGKIPDPFKGTKELDVQWVGETDWLYRTRFTAPEVSSAADAVLAFDGLDTYATVLLNGVEILKTDNMFVPYRVRVNQHLKAGENELSILFESAYLKGKEIEEQHEVLGCWNGDASRLYVRKAQYHYGWDWGPVLLTAGPWRQVRLEVYQARVEDVYVHVDVNEALKVSVAVDVAVEHPADGQNVKVELVAPNGDVVHSGLATVADGKAQESLAVESPQLWWPFGYGEQPLYTVKIALVDKDGKEQDSQTKKIGLRRLRLVEESLIDQPGTSFYFEVNNVPIFCGGSNWIPADSFTPRITAQKYRDWLELMIEGNQRMIRVWGGGIYEEDVFYDLCDELGLLVWQDFMFACGKYPAFPEFQESVRKEAEANVKRIRHHASLVIFTGNNEDYQFAESNKLDWDPSDHDGEWEKGTFPARAIYERLLPNVVKQLSPLIPYKPGSPYSAPDTTDQTVGDIHQWNDYHRLGGRFVSEFGMQGYPDIRTVDEWLENPKDRYPQSRVVDHHNKADGFERRIALYMVENFRYSMEIEDFVYGTQLMQAEALSSAYRSWRRDWKGEGKRYCGGALVWQINDCWPVTSWAIVDYNLRPKAAYYVIKRELRPVTVGVTRTKTVTPKDKRTRVFVDEKVTVDVWGNNEGLAPVEVQVKVQAIELVSGKVLSETNEAKNLAANASTELYSFELPKGDQVVVSAQITQNGTVVSRYVNWPEPFKYLSFPSKDDAAVKVEVKGEEVHVSAARPIKGLNISLADDGAEVRFDDNMLDVVPGDVQIIKAPGLNGRKVAARWLGDRE</sequence>
<evidence type="ECO:0000256" key="1">
    <source>
        <dbReference type="ARBA" id="ARBA00000829"/>
    </source>
</evidence>
<keyword evidence="4" id="KW-0378">Hydrolase</keyword>
<evidence type="ECO:0000256" key="2">
    <source>
        <dbReference type="ARBA" id="ARBA00004740"/>
    </source>
</evidence>
<dbReference type="FunFam" id="3.20.20.80:FF:000050">
    <property type="entry name" value="Beta-mannosidase B"/>
    <property type="match status" value="1"/>
</dbReference>
<protein>
    <recommendedName>
        <fullName evidence="9">Beta-mannosidase B</fullName>
        <ecNumber evidence="3">3.2.1.25</ecNumber>
    </recommendedName>
    <alternativeName>
        <fullName evidence="10">Mannanase B</fullName>
    </alternativeName>
</protein>
<keyword evidence="6" id="KW-0326">Glycosidase</keyword>
<feature type="domain" description="Glycoside hydrolase family 2 immunoglobulin-like beta-sandwich" evidence="11">
    <location>
        <begin position="194"/>
        <end position="299"/>
    </location>
</feature>
<accession>A0AAD5SAD6</accession>
<dbReference type="GO" id="GO:0004567">
    <property type="term" value="F:beta-mannosidase activity"/>
    <property type="evidence" value="ECO:0007669"/>
    <property type="project" value="UniProtKB-EC"/>
</dbReference>
<dbReference type="InterPro" id="IPR017853">
    <property type="entry name" value="GH"/>
</dbReference>
<keyword evidence="7" id="KW-0624">Polysaccharide degradation</keyword>
<proteinExistence type="inferred from homology"/>
<dbReference type="PANTHER" id="PTHR43730:SF1">
    <property type="entry name" value="BETA-MANNOSIDASE"/>
    <property type="match status" value="1"/>
</dbReference>
<evidence type="ECO:0000256" key="4">
    <source>
        <dbReference type="ARBA" id="ARBA00022801"/>
    </source>
</evidence>
<feature type="domain" description="Mannosidase Ig/CBM-like" evidence="12">
    <location>
        <begin position="672"/>
        <end position="755"/>
    </location>
</feature>
<dbReference type="InterPro" id="IPR008979">
    <property type="entry name" value="Galactose-bd-like_sf"/>
</dbReference>
<feature type="domain" description="Beta-mannosidase-like galactose-binding" evidence="13">
    <location>
        <begin position="23"/>
        <end position="185"/>
    </location>
</feature>
<keyword evidence="15" id="KW-1185">Reference proteome</keyword>
<dbReference type="PANTHER" id="PTHR43730">
    <property type="entry name" value="BETA-MANNOSIDASE"/>
    <property type="match status" value="1"/>
</dbReference>
<evidence type="ECO:0000256" key="9">
    <source>
        <dbReference type="ARBA" id="ARBA00041069"/>
    </source>
</evidence>
<reference evidence="14" key="1">
    <citation type="submission" date="2020-05" db="EMBL/GenBank/DDBJ databases">
        <title>Phylogenomic resolution of chytrid fungi.</title>
        <authorList>
            <person name="Stajich J.E."/>
            <person name="Amses K."/>
            <person name="Simmons R."/>
            <person name="Seto K."/>
            <person name="Myers J."/>
            <person name="Bonds A."/>
            <person name="Quandt C.A."/>
            <person name="Barry K."/>
            <person name="Liu P."/>
            <person name="Grigoriev I."/>
            <person name="Longcore J.E."/>
            <person name="James T.Y."/>
        </authorList>
    </citation>
    <scope>NUCLEOTIDE SEQUENCE</scope>
    <source>
        <strain evidence="14">JEL0318</strain>
    </source>
</reference>
<dbReference type="Pfam" id="PF22666">
    <property type="entry name" value="Glyco_hydro_2_N2"/>
    <property type="match status" value="1"/>
</dbReference>
<dbReference type="SUPFAM" id="SSF49785">
    <property type="entry name" value="Galactose-binding domain-like"/>
    <property type="match status" value="1"/>
</dbReference>
<evidence type="ECO:0000259" key="11">
    <source>
        <dbReference type="Pfam" id="PF00703"/>
    </source>
</evidence>
<dbReference type="GO" id="GO:0000272">
    <property type="term" value="P:polysaccharide catabolic process"/>
    <property type="evidence" value="ECO:0007669"/>
    <property type="project" value="UniProtKB-KW"/>
</dbReference>
<comment type="catalytic activity">
    <reaction evidence="1">
        <text>Hydrolysis of terminal, non-reducing beta-D-mannose residues in beta-D-mannosides.</text>
        <dbReference type="EC" id="3.2.1.25"/>
    </reaction>
</comment>
<dbReference type="InterPro" id="IPR036156">
    <property type="entry name" value="Beta-gal/glucu_dom_sf"/>
</dbReference>
<dbReference type="FunFam" id="2.60.120.260:FF:000118">
    <property type="entry name" value="Beta-mannosidase B"/>
    <property type="match status" value="1"/>
</dbReference>
<dbReference type="Gene3D" id="3.20.20.80">
    <property type="entry name" value="Glycosidases"/>
    <property type="match status" value="1"/>
</dbReference>
<dbReference type="EC" id="3.2.1.25" evidence="3"/>
<evidence type="ECO:0000313" key="14">
    <source>
        <dbReference type="EMBL" id="KAJ3050676.1"/>
    </source>
</evidence>
<dbReference type="GO" id="GO:0006516">
    <property type="term" value="P:glycoprotein catabolic process"/>
    <property type="evidence" value="ECO:0007669"/>
    <property type="project" value="TreeGrafter"/>
</dbReference>
<dbReference type="InterPro" id="IPR041447">
    <property type="entry name" value="Mannosidase_ig"/>
</dbReference>
<evidence type="ECO:0000256" key="6">
    <source>
        <dbReference type="ARBA" id="ARBA00023295"/>
    </source>
</evidence>
<evidence type="ECO:0000313" key="15">
    <source>
        <dbReference type="Proteomes" id="UP001212841"/>
    </source>
</evidence>
<dbReference type="InterPro" id="IPR013783">
    <property type="entry name" value="Ig-like_fold"/>
</dbReference>
<evidence type="ECO:0000259" key="13">
    <source>
        <dbReference type="Pfam" id="PF22666"/>
    </source>
</evidence>
<dbReference type="InterPro" id="IPR054593">
    <property type="entry name" value="Beta-mannosidase-like_N2"/>
</dbReference>
<name>A0AAD5SAD6_9FUNG</name>
<dbReference type="EMBL" id="JADGJD010000485">
    <property type="protein sequence ID" value="KAJ3050676.1"/>
    <property type="molecule type" value="Genomic_DNA"/>
</dbReference>
<evidence type="ECO:0000256" key="10">
    <source>
        <dbReference type="ARBA" id="ARBA00041614"/>
    </source>
</evidence>
<comment type="caution">
    <text evidence="14">The sequence shown here is derived from an EMBL/GenBank/DDBJ whole genome shotgun (WGS) entry which is preliminary data.</text>
</comment>